<accession>A0A2I2L0Q8</accession>
<sequence length="264" mass="29019">MTERTRHAEFATRGRCPPHTLPTDGKAARYTAAGSTSTPVVIAPMLNEHHATASCLNSAVPLHLAILARETSRARLLALGNPVGNRPDPVRVAEELALVDVLSLGRLQAGFVRGTPTEIHATNTNPTQQRGRFWEAIDLITKAWTSHDGPFSWEGEYFHHRQVNVWPRPYQQPHPPIWVTTLSASSAPELAARDYVMATIINGKEACRSIFDRYRRTAAELGRPGPVADRLAYCAYVFVGETHEEGLEQAKPQPLSPDVGPISP</sequence>
<dbReference type="Gene3D" id="3.20.20.30">
    <property type="entry name" value="Luciferase-like domain"/>
    <property type="match status" value="1"/>
</dbReference>
<reference evidence="4 5" key="1">
    <citation type="submission" date="2017-06" db="EMBL/GenBank/DDBJ databases">
        <authorList>
            <person name="Kim H.J."/>
            <person name="Triplett B.A."/>
        </authorList>
    </citation>
    <scope>NUCLEOTIDE SEQUENCE [LARGE SCALE GENOMIC DNA]</scope>
    <source>
        <strain evidence="4">FRACA_ARgP5</strain>
    </source>
</reference>
<dbReference type="AlphaFoldDB" id="A0A2I2L0Q8"/>
<evidence type="ECO:0000313" key="4">
    <source>
        <dbReference type="EMBL" id="SNQ51495.1"/>
    </source>
</evidence>
<keyword evidence="1" id="KW-0560">Oxidoreductase</keyword>
<organism evidence="4 5">
    <name type="scientific">Frankia canadensis</name>
    <dbReference type="NCBI Taxonomy" id="1836972"/>
    <lineage>
        <taxon>Bacteria</taxon>
        <taxon>Bacillati</taxon>
        <taxon>Actinomycetota</taxon>
        <taxon>Actinomycetes</taxon>
        <taxon>Frankiales</taxon>
        <taxon>Frankiaceae</taxon>
        <taxon>Frankia</taxon>
    </lineage>
</organism>
<dbReference type="InterPro" id="IPR050766">
    <property type="entry name" value="Bact_Lucif_Oxidored"/>
</dbReference>
<evidence type="ECO:0000256" key="1">
    <source>
        <dbReference type="ARBA" id="ARBA00023002"/>
    </source>
</evidence>
<dbReference type="PANTHER" id="PTHR30137:SF8">
    <property type="entry name" value="BLR5498 PROTEIN"/>
    <property type="match status" value="1"/>
</dbReference>
<dbReference type="SUPFAM" id="SSF51679">
    <property type="entry name" value="Bacterial luciferase-like"/>
    <property type="match status" value="1"/>
</dbReference>
<dbReference type="PANTHER" id="PTHR30137">
    <property type="entry name" value="LUCIFERASE-LIKE MONOOXYGENASE"/>
    <property type="match status" value="1"/>
</dbReference>
<protein>
    <submittedName>
        <fullName evidence="4">Flavin-dependent oxidoreductase, luciferase family (Includes alkanesulfonate monooxygenase SsuD and methylene tetrahydromethanopterin reductase)</fullName>
    </submittedName>
</protein>
<proteinExistence type="predicted"/>
<dbReference type="GO" id="GO:0004497">
    <property type="term" value="F:monooxygenase activity"/>
    <property type="evidence" value="ECO:0007669"/>
    <property type="project" value="UniProtKB-KW"/>
</dbReference>
<dbReference type="EMBL" id="FZMO01000538">
    <property type="protein sequence ID" value="SNQ51495.1"/>
    <property type="molecule type" value="Genomic_DNA"/>
</dbReference>
<keyword evidence="5" id="KW-1185">Reference proteome</keyword>
<name>A0A2I2L0Q8_9ACTN</name>
<keyword evidence="2 4" id="KW-0503">Monooxygenase</keyword>
<dbReference type="InterPro" id="IPR011251">
    <property type="entry name" value="Luciferase-like_dom"/>
</dbReference>
<dbReference type="Pfam" id="PF00296">
    <property type="entry name" value="Bac_luciferase"/>
    <property type="match status" value="1"/>
</dbReference>
<dbReference type="GO" id="GO:0016705">
    <property type="term" value="F:oxidoreductase activity, acting on paired donors, with incorporation or reduction of molecular oxygen"/>
    <property type="evidence" value="ECO:0007669"/>
    <property type="project" value="InterPro"/>
</dbReference>
<dbReference type="InterPro" id="IPR036661">
    <property type="entry name" value="Luciferase-like_sf"/>
</dbReference>
<evidence type="ECO:0000313" key="5">
    <source>
        <dbReference type="Proteomes" id="UP000234331"/>
    </source>
</evidence>
<feature type="domain" description="Luciferase-like" evidence="3">
    <location>
        <begin position="46"/>
        <end position="252"/>
    </location>
</feature>
<evidence type="ECO:0000259" key="3">
    <source>
        <dbReference type="Pfam" id="PF00296"/>
    </source>
</evidence>
<gene>
    <name evidence="4" type="ORF">FRACA_710019</name>
</gene>
<dbReference type="GO" id="GO:0005829">
    <property type="term" value="C:cytosol"/>
    <property type="evidence" value="ECO:0007669"/>
    <property type="project" value="TreeGrafter"/>
</dbReference>
<dbReference type="Proteomes" id="UP000234331">
    <property type="component" value="Unassembled WGS sequence"/>
</dbReference>
<evidence type="ECO:0000256" key="2">
    <source>
        <dbReference type="ARBA" id="ARBA00023033"/>
    </source>
</evidence>